<protein>
    <submittedName>
        <fullName evidence="1">Uncharacterized protein</fullName>
    </submittedName>
</protein>
<dbReference type="EMBL" id="CP007230">
    <property type="protein sequence ID" value="AHK21116.1"/>
    <property type="molecule type" value="Genomic_DNA"/>
</dbReference>
<gene>
    <name evidence="1" type="ORF">BF17_18965</name>
</gene>
<sequence>MMGYLFDGRVKRKPLMRALLREYSYEWPLEEWLTHGLDEPRMDYLIERVLRQGYYHKHFPTQISQPFRELKRLTTLSILTAMTEYLNHSEFSRLILISDQHHWSVITRIDSQYLYFFDSSGRRKSPRKSWSLKPGNSSHQLFPDCIYFVEREF</sequence>
<keyword evidence="2" id="KW-1185">Reference proteome</keyword>
<evidence type="ECO:0000313" key="1">
    <source>
        <dbReference type="EMBL" id="AHK21116.1"/>
    </source>
</evidence>
<organism evidence="1 2">
    <name type="scientific">Yersinia similis</name>
    <dbReference type="NCBI Taxonomy" id="367190"/>
    <lineage>
        <taxon>Bacteria</taxon>
        <taxon>Pseudomonadati</taxon>
        <taxon>Pseudomonadota</taxon>
        <taxon>Gammaproteobacteria</taxon>
        <taxon>Enterobacterales</taxon>
        <taxon>Yersiniaceae</taxon>
        <taxon>Yersinia</taxon>
    </lineage>
</organism>
<proteinExistence type="predicted"/>
<evidence type="ECO:0000313" key="2">
    <source>
        <dbReference type="Proteomes" id="UP000019439"/>
    </source>
</evidence>
<reference evidence="1 2" key="1">
    <citation type="journal article" date="2014" name="Genome Announc.">
        <title>Genome Sequence of Yersinia similis Y228T, a Member of the Yersinia pseudotuberculosis Complex.</title>
        <authorList>
            <person name="Sprague L.D."/>
            <person name="Neubauer H."/>
        </authorList>
    </citation>
    <scope>NUCLEOTIDE SEQUENCE [LARGE SCALE GENOMIC DNA]</scope>
    <source>
        <strain evidence="1 2">228</strain>
    </source>
</reference>
<accession>A0ABM5Q2N3</accession>
<name>A0ABM5Q2N3_9GAMM</name>
<dbReference type="Proteomes" id="UP000019439">
    <property type="component" value="Chromosome"/>
</dbReference>